<dbReference type="PIRSF" id="PIRSF006232">
    <property type="entry name" value="Pirin"/>
    <property type="match status" value="1"/>
</dbReference>
<name>A0ABV0IR63_9NEIS</name>
<dbReference type="InterPro" id="IPR012093">
    <property type="entry name" value="Pirin"/>
</dbReference>
<dbReference type="InterPro" id="IPR003829">
    <property type="entry name" value="Pirin_N_dom"/>
</dbReference>
<comment type="similarity">
    <text evidence="1 2">Belongs to the pirin family.</text>
</comment>
<evidence type="ECO:0000256" key="2">
    <source>
        <dbReference type="RuleBase" id="RU003457"/>
    </source>
</evidence>
<dbReference type="CDD" id="cd02247">
    <property type="entry name" value="cupin_pirin_C"/>
    <property type="match status" value="1"/>
</dbReference>
<comment type="caution">
    <text evidence="5">The sequence shown here is derived from an EMBL/GenBank/DDBJ whole genome shotgun (WGS) entry which is preliminary data.</text>
</comment>
<feature type="domain" description="Pirin C-terminal" evidence="4">
    <location>
        <begin position="186"/>
        <end position="287"/>
    </location>
</feature>
<dbReference type="Pfam" id="PF05726">
    <property type="entry name" value="Pirin_C"/>
    <property type="match status" value="1"/>
</dbReference>
<organism evidence="5 6">
    <name type="scientific">Chromobacterium phragmitis</name>
    <dbReference type="NCBI Taxonomy" id="2202141"/>
    <lineage>
        <taxon>Bacteria</taxon>
        <taxon>Pseudomonadati</taxon>
        <taxon>Pseudomonadota</taxon>
        <taxon>Betaproteobacteria</taxon>
        <taxon>Neisseriales</taxon>
        <taxon>Chromobacteriaceae</taxon>
        <taxon>Chromobacterium</taxon>
    </lineage>
</organism>
<dbReference type="EMBL" id="JBDXMI010000001">
    <property type="protein sequence ID" value="MEO9383603.1"/>
    <property type="molecule type" value="Genomic_DNA"/>
</dbReference>
<proteinExistence type="inferred from homology"/>
<evidence type="ECO:0000259" key="3">
    <source>
        <dbReference type="Pfam" id="PF02678"/>
    </source>
</evidence>
<keyword evidence="6" id="KW-1185">Reference proteome</keyword>
<dbReference type="CDD" id="cd02909">
    <property type="entry name" value="cupin_pirin_N"/>
    <property type="match status" value="1"/>
</dbReference>
<dbReference type="PANTHER" id="PTHR13903">
    <property type="entry name" value="PIRIN-RELATED"/>
    <property type="match status" value="1"/>
</dbReference>
<dbReference type="Gene3D" id="2.60.120.10">
    <property type="entry name" value="Jelly Rolls"/>
    <property type="match status" value="2"/>
</dbReference>
<dbReference type="RefSeq" id="WP_347937078.1">
    <property type="nucleotide sequence ID" value="NZ_JBDXMI010000001.1"/>
</dbReference>
<dbReference type="PANTHER" id="PTHR13903:SF8">
    <property type="entry name" value="PIRIN"/>
    <property type="match status" value="1"/>
</dbReference>
<dbReference type="InterPro" id="IPR008778">
    <property type="entry name" value="Pirin_C_dom"/>
</dbReference>
<evidence type="ECO:0000259" key="4">
    <source>
        <dbReference type="Pfam" id="PF05726"/>
    </source>
</evidence>
<reference evidence="5 6" key="1">
    <citation type="submission" date="2024-05" db="EMBL/GenBank/DDBJ databases">
        <authorList>
            <person name="De Oliveira J.P."/>
            <person name="Noriler S.A."/>
            <person name="De Oliveira A.G."/>
            <person name="Sipoli D.S."/>
        </authorList>
    </citation>
    <scope>NUCLEOTIDE SEQUENCE [LARGE SCALE GENOMIC DNA]</scope>
    <source>
        <strain evidence="5 6">LABIM192</strain>
    </source>
</reference>
<dbReference type="Pfam" id="PF02678">
    <property type="entry name" value="Pirin"/>
    <property type="match status" value="1"/>
</dbReference>
<evidence type="ECO:0000313" key="6">
    <source>
        <dbReference type="Proteomes" id="UP001462502"/>
    </source>
</evidence>
<sequence length="287" mass="31872">MHPREENEMSKVSRVVEQIVNGREVSDGAGVRLLRVLNQPQQRRLDPFLMLDEFRSDNPDDYIAGFPSHPHRGFETVTYMLDGRMRHRDNAGNEGLLGPGGMQWMTAGRGIVHSEIPEQQDGLMHGFQLWINLPAKDKMTAPGYRDIQADAIPQWRDESGNVLKLLAGRLGERRGPVERPATEPLYLDIALAPGASLWLPLPAGHHAFAYPYQGSLSLAGAPIKARQMAVLGDAGDSVFLENGGEESRLLLLAAKPLNEPIAQWGPFVMNNREEIETAMSDYSEGRF</sequence>
<evidence type="ECO:0000256" key="1">
    <source>
        <dbReference type="ARBA" id="ARBA00008416"/>
    </source>
</evidence>
<dbReference type="Proteomes" id="UP001462502">
    <property type="component" value="Unassembled WGS sequence"/>
</dbReference>
<protein>
    <submittedName>
        <fullName evidence="5">Pirin family protein</fullName>
    </submittedName>
</protein>
<accession>A0ABV0IR63</accession>
<gene>
    <name evidence="5" type="ORF">ABI908_05655</name>
</gene>
<feature type="domain" description="Pirin N-terminal" evidence="3">
    <location>
        <begin position="32"/>
        <end position="131"/>
    </location>
</feature>
<dbReference type="InterPro" id="IPR011051">
    <property type="entry name" value="RmlC_Cupin_sf"/>
</dbReference>
<dbReference type="SUPFAM" id="SSF51182">
    <property type="entry name" value="RmlC-like cupins"/>
    <property type="match status" value="1"/>
</dbReference>
<dbReference type="InterPro" id="IPR014710">
    <property type="entry name" value="RmlC-like_jellyroll"/>
</dbReference>
<evidence type="ECO:0000313" key="5">
    <source>
        <dbReference type="EMBL" id="MEO9383603.1"/>
    </source>
</evidence>